<evidence type="ECO:0000256" key="10">
    <source>
        <dbReference type="SAM" id="MobiDB-lite"/>
    </source>
</evidence>
<dbReference type="InterPro" id="IPR011009">
    <property type="entry name" value="Kinase-like_dom_sf"/>
</dbReference>
<keyword evidence="13" id="KW-1185">Reference proteome</keyword>
<evidence type="ECO:0000256" key="1">
    <source>
        <dbReference type="ARBA" id="ARBA00000900"/>
    </source>
</evidence>
<gene>
    <name evidence="12" type="ORF">Nepgr_005933</name>
</gene>
<dbReference type="EC" id="2.3.2.27" evidence="2"/>
<proteinExistence type="predicted"/>
<sequence>MTTVAVAVSSGGSDRGNGSKRAVRWAAENLLSHSHRLTLVHVMPPVAHILTPSGNRVSIKQLDASTVRIYMKDVRVKVEEIFSQYKRLCKTAEVETVVLEDLSPATSLLRYISKSRVRIVVLGSHSSNFFWRKLKGPGITSTVLECSPDFCDVFVVSKSRVTTKQAIPMIPTEAICSNKQTCRCSSSSLGCRSCRHTRMLSVPEVQHSNSSADSELNAWILNPCSSVASPNSEQIEVKQLQLELRTTLALYSQACEDLVHTQNKVQQLSSSCIQETEKINAAIEREETLRRIAVEEKEKHLEAVKEAETAKSLLAKISCERQRAELNALKESSEKQKIFDALITADRGYRRYTVDEIKAATDSFSESKVIGKGSYGKVYKGNLDHAVVAIKVLQRDASDKKEQFLQEVEILSQLHHPNIILLLGACPEICCLVYEYMENGSLEDVIFHQNDKPPLPWFARFKIAFEIACGLAFLHCSKPEPIVHRDLKPGNILLGRNYISKISDVGLAKILSDIVPDGITHFQISIVAGTLCYMDPEYQRTGTVRPKSDLYSFGIILLQLLTGLHPSGLLLVMEKVVESGSLSNKLDNSISDWPVTEAEDLARVALDCCELRCRDRPDLETEVLPVLKRLADAADASMKVQRNSVLHQTITSAQSSKETMKDQKTRCTTSKKG</sequence>
<keyword evidence="6" id="KW-0418">Kinase</keyword>
<evidence type="ECO:0000259" key="11">
    <source>
        <dbReference type="PROSITE" id="PS50011"/>
    </source>
</evidence>
<evidence type="ECO:0000256" key="2">
    <source>
        <dbReference type="ARBA" id="ARBA00012483"/>
    </source>
</evidence>
<organism evidence="12 13">
    <name type="scientific">Nepenthes gracilis</name>
    <name type="common">Slender pitcher plant</name>
    <dbReference type="NCBI Taxonomy" id="150966"/>
    <lineage>
        <taxon>Eukaryota</taxon>
        <taxon>Viridiplantae</taxon>
        <taxon>Streptophyta</taxon>
        <taxon>Embryophyta</taxon>
        <taxon>Tracheophyta</taxon>
        <taxon>Spermatophyta</taxon>
        <taxon>Magnoliopsida</taxon>
        <taxon>eudicotyledons</taxon>
        <taxon>Gunneridae</taxon>
        <taxon>Pentapetalae</taxon>
        <taxon>Caryophyllales</taxon>
        <taxon>Nepenthaceae</taxon>
        <taxon>Nepenthes</taxon>
    </lineage>
</organism>
<feature type="region of interest" description="Disordered" evidence="10">
    <location>
        <begin position="651"/>
        <end position="673"/>
    </location>
</feature>
<evidence type="ECO:0000256" key="8">
    <source>
        <dbReference type="ARBA" id="ARBA00022840"/>
    </source>
</evidence>
<evidence type="ECO:0000256" key="3">
    <source>
        <dbReference type="ARBA" id="ARBA00022527"/>
    </source>
</evidence>
<dbReference type="InterPro" id="IPR014729">
    <property type="entry name" value="Rossmann-like_a/b/a_fold"/>
</dbReference>
<evidence type="ECO:0000256" key="6">
    <source>
        <dbReference type="ARBA" id="ARBA00022777"/>
    </source>
</evidence>
<dbReference type="GO" id="GO:0061630">
    <property type="term" value="F:ubiquitin protein ligase activity"/>
    <property type="evidence" value="ECO:0007669"/>
    <property type="project" value="UniProtKB-EC"/>
</dbReference>
<dbReference type="CDD" id="cd01989">
    <property type="entry name" value="USP_STK_Ubox_N"/>
    <property type="match status" value="1"/>
</dbReference>
<dbReference type="PANTHER" id="PTHR45647:SF65">
    <property type="entry name" value="U-BOX DOMAIN-CONTAINING PROTEIN KINASE FAMILY PROTEIN"/>
    <property type="match status" value="1"/>
</dbReference>
<evidence type="ECO:0000313" key="12">
    <source>
        <dbReference type="EMBL" id="GMH04094.1"/>
    </source>
</evidence>
<accession>A0AAD3XGV1</accession>
<evidence type="ECO:0000256" key="4">
    <source>
        <dbReference type="ARBA" id="ARBA00022679"/>
    </source>
</evidence>
<dbReference type="Gene3D" id="3.40.50.620">
    <property type="entry name" value="HUPs"/>
    <property type="match status" value="1"/>
</dbReference>
<dbReference type="Proteomes" id="UP001279734">
    <property type="component" value="Unassembled WGS sequence"/>
</dbReference>
<evidence type="ECO:0000256" key="9">
    <source>
        <dbReference type="PROSITE-ProRule" id="PRU10141"/>
    </source>
</evidence>
<dbReference type="SUPFAM" id="SSF56112">
    <property type="entry name" value="Protein kinase-like (PK-like)"/>
    <property type="match status" value="1"/>
</dbReference>
<dbReference type="PROSITE" id="PS50011">
    <property type="entry name" value="PROTEIN_KINASE_DOM"/>
    <property type="match status" value="1"/>
</dbReference>
<dbReference type="InterPro" id="IPR008271">
    <property type="entry name" value="Ser/Thr_kinase_AS"/>
</dbReference>
<dbReference type="InterPro" id="IPR001245">
    <property type="entry name" value="Ser-Thr/Tyr_kinase_cat_dom"/>
</dbReference>
<protein>
    <recommendedName>
        <fullName evidence="2">RING-type E3 ubiquitin transferase</fullName>
        <ecNumber evidence="2">2.3.2.27</ecNumber>
    </recommendedName>
</protein>
<evidence type="ECO:0000313" key="13">
    <source>
        <dbReference type="Proteomes" id="UP001279734"/>
    </source>
</evidence>
<keyword evidence="5 9" id="KW-0547">Nucleotide-binding</keyword>
<dbReference type="InterPro" id="IPR000719">
    <property type="entry name" value="Prot_kinase_dom"/>
</dbReference>
<comment type="catalytic activity">
    <reaction evidence="1">
        <text>S-ubiquitinyl-[E2 ubiquitin-conjugating enzyme]-L-cysteine + [acceptor protein]-L-lysine = [E2 ubiquitin-conjugating enzyme]-L-cysteine + N(6)-ubiquitinyl-[acceptor protein]-L-lysine.</text>
        <dbReference type="EC" id="2.3.2.27"/>
    </reaction>
</comment>
<feature type="binding site" evidence="9">
    <location>
        <position position="391"/>
    </location>
    <ligand>
        <name>ATP</name>
        <dbReference type="ChEBI" id="CHEBI:30616"/>
    </ligand>
</feature>
<evidence type="ECO:0000256" key="5">
    <source>
        <dbReference type="ARBA" id="ARBA00022741"/>
    </source>
</evidence>
<dbReference type="InterPro" id="IPR017441">
    <property type="entry name" value="Protein_kinase_ATP_BS"/>
</dbReference>
<dbReference type="GO" id="GO:0004674">
    <property type="term" value="F:protein serine/threonine kinase activity"/>
    <property type="evidence" value="ECO:0007669"/>
    <property type="project" value="UniProtKB-KW"/>
</dbReference>
<dbReference type="Pfam" id="PF00582">
    <property type="entry name" value="Usp"/>
    <property type="match status" value="1"/>
</dbReference>
<dbReference type="EMBL" id="BSYO01000004">
    <property type="protein sequence ID" value="GMH04094.1"/>
    <property type="molecule type" value="Genomic_DNA"/>
</dbReference>
<dbReference type="SUPFAM" id="SSF52402">
    <property type="entry name" value="Adenine nucleotide alpha hydrolases-like"/>
    <property type="match status" value="1"/>
</dbReference>
<dbReference type="InterPro" id="IPR051348">
    <property type="entry name" value="U-box_ubiquitin_ligases"/>
</dbReference>
<dbReference type="AlphaFoldDB" id="A0AAD3XGV1"/>
<keyword evidence="4" id="KW-0808">Transferase</keyword>
<keyword evidence="7" id="KW-0833">Ubl conjugation pathway</keyword>
<keyword evidence="3" id="KW-0723">Serine/threonine-protein kinase</keyword>
<dbReference type="PROSITE" id="PS00107">
    <property type="entry name" value="PROTEIN_KINASE_ATP"/>
    <property type="match status" value="1"/>
</dbReference>
<reference evidence="12" key="1">
    <citation type="submission" date="2023-05" db="EMBL/GenBank/DDBJ databases">
        <title>Nepenthes gracilis genome sequencing.</title>
        <authorList>
            <person name="Fukushima K."/>
        </authorList>
    </citation>
    <scope>NUCLEOTIDE SEQUENCE</scope>
    <source>
        <strain evidence="12">SING2019-196</strain>
    </source>
</reference>
<feature type="domain" description="Protein kinase" evidence="11">
    <location>
        <begin position="364"/>
        <end position="627"/>
    </location>
</feature>
<dbReference type="Gene3D" id="3.30.200.20">
    <property type="entry name" value="Phosphorylase Kinase, domain 1"/>
    <property type="match status" value="1"/>
</dbReference>
<keyword evidence="8 9" id="KW-0067">ATP-binding</keyword>
<dbReference type="InterPro" id="IPR006016">
    <property type="entry name" value="UspA"/>
</dbReference>
<dbReference type="SMART" id="SM00220">
    <property type="entry name" value="S_TKc"/>
    <property type="match status" value="1"/>
</dbReference>
<evidence type="ECO:0000256" key="7">
    <source>
        <dbReference type="ARBA" id="ARBA00022786"/>
    </source>
</evidence>
<name>A0AAD3XGV1_NEPGR</name>
<dbReference type="Pfam" id="PF07714">
    <property type="entry name" value="PK_Tyr_Ser-Thr"/>
    <property type="match status" value="1"/>
</dbReference>
<dbReference type="Gene3D" id="1.10.510.10">
    <property type="entry name" value="Transferase(Phosphotransferase) domain 1"/>
    <property type="match status" value="1"/>
</dbReference>
<dbReference type="GO" id="GO:0005524">
    <property type="term" value="F:ATP binding"/>
    <property type="evidence" value="ECO:0007669"/>
    <property type="project" value="UniProtKB-UniRule"/>
</dbReference>
<dbReference type="PANTHER" id="PTHR45647">
    <property type="entry name" value="OS02G0152300 PROTEIN"/>
    <property type="match status" value="1"/>
</dbReference>
<comment type="caution">
    <text evidence="12">The sequence shown here is derived from an EMBL/GenBank/DDBJ whole genome shotgun (WGS) entry which is preliminary data.</text>
</comment>
<dbReference type="PROSITE" id="PS00108">
    <property type="entry name" value="PROTEIN_KINASE_ST"/>
    <property type="match status" value="1"/>
</dbReference>